<reference evidence="7 8" key="1">
    <citation type="journal article" date="2018" name="Nat. Ecol. Evol.">
        <title>Genomic signatures of mitonuclear coevolution across populations of Tigriopus californicus.</title>
        <authorList>
            <person name="Barreto F.S."/>
            <person name="Watson E.T."/>
            <person name="Lima T.G."/>
            <person name="Willett C.S."/>
            <person name="Edmands S."/>
            <person name="Li W."/>
            <person name="Burton R.S."/>
        </authorList>
    </citation>
    <scope>NUCLEOTIDE SEQUENCE [LARGE SCALE GENOMIC DNA]</scope>
    <source>
        <strain evidence="7 8">San Diego</strain>
    </source>
</reference>
<dbReference type="GO" id="GO:0016020">
    <property type="term" value="C:membrane"/>
    <property type="evidence" value="ECO:0007669"/>
    <property type="project" value="UniProtKB-SubCell"/>
</dbReference>
<dbReference type="GO" id="GO:0022857">
    <property type="term" value="F:transmembrane transporter activity"/>
    <property type="evidence" value="ECO:0007669"/>
    <property type="project" value="InterPro"/>
</dbReference>
<comment type="subcellular location">
    <subcellularLocation>
        <location evidence="1">Membrane</location>
        <topology evidence="1">Multi-pass membrane protein</topology>
    </subcellularLocation>
</comment>
<evidence type="ECO:0000256" key="1">
    <source>
        <dbReference type="ARBA" id="ARBA00004141"/>
    </source>
</evidence>
<keyword evidence="2 6" id="KW-0812">Transmembrane</keyword>
<feature type="transmembrane region" description="Helical" evidence="6">
    <location>
        <begin position="403"/>
        <end position="422"/>
    </location>
</feature>
<evidence type="ECO:0000313" key="7">
    <source>
        <dbReference type="EMBL" id="TRY80289.1"/>
    </source>
</evidence>
<feature type="compositionally biased region" description="Basic and acidic residues" evidence="5">
    <location>
        <begin position="482"/>
        <end position="491"/>
    </location>
</feature>
<dbReference type="SUPFAM" id="SSF103473">
    <property type="entry name" value="MFS general substrate transporter"/>
    <property type="match status" value="1"/>
</dbReference>
<dbReference type="EMBL" id="VCGU01000001">
    <property type="protein sequence ID" value="TRY80289.1"/>
    <property type="molecule type" value="Genomic_DNA"/>
</dbReference>
<feature type="transmembrane region" description="Helical" evidence="6">
    <location>
        <begin position="373"/>
        <end position="391"/>
    </location>
</feature>
<evidence type="ECO:0000256" key="5">
    <source>
        <dbReference type="SAM" id="MobiDB-lite"/>
    </source>
</evidence>
<gene>
    <name evidence="7" type="ORF">TCAL_06312</name>
</gene>
<feature type="transmembrane region" description="Helical" evidence="6">
    <location>
        <begin position="210"/>
        <end position="231"/>
    </location>
</feature>
<evidence type="ECO:0000313" key="8">
    <source>
        <dbReference type="Proteomes" id="UP000318571"/>
    </source>
</evidence>
<evidence type="ECO:0000256" key="4">
    <source>
        <dbReference type="ARBA" id="ARBA00023136"/>
    </source>
</evidence>
<feature type="transmembrane region" description="Helical" evidence="6">
    <location>
        <begin position="442"/>
        <end position="461"/>
    </location>
</feature>
<sequence length="491" mass="55633">MQGLKQLSSIRALVVDFWASITVEPAIFFLWVGLGILTGSEVETNFKLWKACSISLGYNDTICDDLSAEGNDHIQDETQVYLNKFEIVNQYISSTPVIIYSMFIGALSDKYGRKALILAPIFGSIIDDSLALVHVTFQRTLPMTFFYIQNFFNWFGGPSVYYLGIYSYGSDVTDESNRSTRLARFDGFEMGSFLIGTLLSPYVFKWGGYYGSYGTRGILSVCSFCFVLFAVTESLPKAEKEHDSSPKTTGWFRRLIVDPFTSTLRAIFRPREGHLRLYVFCLFGIYGCYWAAVSLRGSNEYLYLRKTFKGFTGEDFSHFNVYLQVLNMICLFVGIPIMKDLFKWDEATIGVLITACQVVGLICQAMAANMFPQFYLATFIMGAQLSVYSIARSQFTKCVHPNEVGKIFAAVAITASVMQLAIAPLGKLLYNATITTYPGTFLLFMSFTFFIAFLLNGFLWFHRHEMQHKTEDPIDDIPLDTEENRGFEKKE</sequence>
<feature type="transmembrane region" description="Helical" evidence="6">
    <location>
        <begin position="275"/>
        <end position="296"/>
    </location>
</feature>
<keyword evidence="8" id="KW-1185">Reference proteome</keyword>
<feature type="region of interest" description="Disordered" evidence="5">
    <location>
        <begin position="472"/>
        <end position="491"/>
    </location>
</feature>
<feature type="transmembrane region" description="Helical" evidence="6">
    <location>
        <begin position="12"/>
        <end position="37"/>
    </location>
</feature>
<dbReference type="InterPro" id="IPR011701">
    <property type="entry name" value="MFS"/>
</dbReference>
<evidence type="ECO:0000256" key="6">
    <source>
        <dbReference type="SAM" id="Phobius"/>
    </source>
</evidence>
<evidence type="ECO:0000256" key="2">
    <source>
        <dbReference type="ARBA" id="ARBA00022692"/>
    </source>
</evidence>
<dbReference type="AlphaFoldDB" id="A0A553PRH3"/>
<feature type="transmembrane region" description="Helical" evidence="6">
    <location>
        <begin position="347"/>
        <end position="367"/>
    </location>
</feature>
<name>A0A553PRH3_TIGCA</name>
<keyword evidence="4 6" id="KW-0472">Membrane</keyword>
<accession>A0A553PRH3</accession>
<keyword evidence="3 6" id="KW-1133">Transmembrane helix</keyword>
<feature type="transmembrane region" description="Helical" evidence="6">
    <location>
        <begin position="143"/>
        <end position="164"/>
    </location>
</feature>
<evidence type="ECO:0008006" key="9">
    <source>
        <dbReference type="Google" id="ProtNLM"/>
    </source>
</evidence>
<protein>
    <recommendedName>
        <fullName evidence="9">Major facilitator superfamily (MFS) profile domain-containing protein</fullName>
    </recommendedName>
</protein>
<feature type="transmembrane region" description="Helical" evidence="6">
    <location>
        <begin position="115"/>
        <end position="137"/>
    </location>
</feature>
<feature type="transmembrane region" description="Helical" evidence="6">
    <location>
        <begin position="91"/>
        <end position="108"/>
    </location>
</feature>
<organism evidence="7 8">
    <name type="scientific">Tigriopus californicus</name>
    <name type="common">Marine copepod</name>
    <dbReference type="NCBI Taxonomy" id="6832"/>
    <lineage>
        <taxon>Eukaryota</taxon>
        <taxon>Metazoa</taxon>
        <taxon>Ecdysozoa</taxon>
        <taxon>Arthropoda</taxon>
        <taxon>Crustacea</taxon>
        <taxon>Multicrustacea</taxon>
        <taxon>Hexanauplia</taxon>
        <taxon>Copepoda</taxon>
        <taxon>Harpacticoida</taxon>
        <taxon>Harpacticidae</taxon>
        <taxon>Tigriopus</taxon>
    </lineage>
</organism>
<dbReference type="Proteomes" id="UP000318571">
    <property type="component" value="Chromosome 12"/>
</dbReference>
<dbReference type="OMA" id="LIYGPLY"/>
<dbReference type="PANTHER" id="PTHR23507">
    <property type="entry name" value="ZGC:174356"/>
    <property type="match status" value="1"/>
</dbReference>
<dbReference type="Pfam" id="PF07690">
    <property type="entry name" value="MFS_1"/>
    <property type="match status" value="1"/>
</dbReference>
<feature type="transmembrane region" description="Helical" evidence="6">
    <location>
        <begin position="185"/>
        <end position="204"/>
    </location>
</feature>
<dbReference type="PANTHER" id="PTHR23507:SF39">
    <property type="entry name" value="GH23453P-RELATED"/>
    <property type="match status" value="1"/>
</dbReference>
<comment type="caution">
    <text evidence="7">The sequence shown here is derived from an EMBL/GenBank/DDBJ whole genome shotgun (WGS) entry which is preliminary data.</text>
</comment>
<dbReference type="InterPro" id="IPR036259">
    <property type="entry name" value="MFS_trans_sf"/>
</dbReference>
<proteinExistence type="predicted"/>
<feature type="transmembrane region" description="Helical" evidence="6">
    <location>
        <begin position="316"/>
        <end position="335"/>
    </location>
</feature>
<dbReference type="Gene3D" id="1.20.1250.20">
    <property type="entry name" value="MFS general substrate transporter like domains"/>
    <property type="match status" value="1"/>
</dbReference>
<evidence type="ECO:0000256" key="3">
    <source>
        <dbReference type="ARBA" id="ARBA00022989"/>
    </source>
</evidence>
<dbReference type="OrthoDB" id="3026777at2759"/>